<dbReference type="KEGG" id="hdi:HDIA_2744"/>
<dbReference type="PANTHER" id="PTHR43877">
    <property type="entry name" value="AMINOALKYLPHOSPHONATE N-ACETYLTRANSFERASE-RELATED-RELATED"/>
    <property type="match status" value="1"/>
</dbReference>
<dbReference type="SUPFAM" id="SSF55729">
    <property type="entry name" value="Acyl-CoA N-acyltransferases (Nat)"/>
    <property type="match status" value="1"/>
</dbReference>
<proteinExistence type="predicted"/>
<dbReference type="OrthoDB" id="6172743at2"/>
<keyword evidence="2" id="KW-0012">Acyltransferase</keyword>
<dbReference type="InterPro" id="IPR016181">
    <property type="entry name" value="Acyl_CoA_acyltransferase"/>
</dbReference>
<dbReference type="PROSITE" id="PS51186">
    <property type="entry name" value="GNAT"/>
    <property type="match status" value="1"/>
</dbReference>
<dbReference type="Pfam" id="PF00583">
    <property type="entry name" value="Acetyltransf_1"/>
    <property type="match status" value="1"/>
</dbReference>
<evidence type="ECO:0000313" key="5">
    <source>
        <dbReference type="Proteomes" id="UP000223606"/>
    </source>
</evidence>
<gene>
    <name evidence="4" type="ORF">HDIA_2744</name>
</gene>
<feature type="domain" description="N-acetyltransferase" evidence="3">
    <location>
        <begin position="13"/>
        <end position="158"/>
    </location>
</feature>
<dbReference type="Gene3D" id="3.40.630.30">
    <property type="match status" value="1"/>
</dbReference>
<dbReference type="AlphaFoldDB" id="A0A2C9D9M9"/>
<dbReference type="Proteomes" id="UP000223606">
    <property type="component" value="Chromosome 1"/>
</dbReference>
<accession>A0A2C9D9M9</accession>
<name>A0A2C9D9M9_9HYPH</name>
<dbReference type="InterPro" id="IPR050832">
    <property type="entry name" value="Bact_Acetyltransf"/>
</dbReference>
<evidence type="ECO:0000259" key="3">
    <source>
        <dbReference type="PROSITE" id="PS51186"/>
    </source>
</evidence>
<evidence type="ECO:0000256" key="1">
    <source>
        <dbReference type="ARBA" id="ARBA00022679"/>
    </source>
</evidence>
<sequence>MSSIGDAGMPETSSVRRARPDDHSVLATLWHDAWHDGHAALLDRDVVAARTRDSFLHRLQYTPFDDVLVAECHGELLGFAAMIAGEVDQLYVAGRARGRGIAGRLLSAAAQSLAEKGHRTIRLQCAVGNARALAFYLREGWRIEKTEPMLLWMPPGAPDRRHPTHLMVKTNNH</sequence>
<dbReference type="CDD" id="cd04301">
    <property type="entry name" value="NAT_SF"/>
    <property type="match status" value="1"/>
</dbReference>
<keyword evidence="5" id="KW-1185">Reference proteome</keyword>
<organism evidence="4 5">
    <name type="scientific">Hartmannibacter diazotrophicus</name>
    <dbReference type="NCBI Taxonomy" id="1482074"/>
    <lineage>
        <taxon>Bacteria</taxon>
        <taxon>Pseudomonadati</taxon>
        <taxon>Pseudomonadota</taxon>
        <taxon>Alphaproteobacteria</taxon>
        <taxon>Hyphomicrobiales</taxon>
        <taxon>Pleomorphomonadaceae</taxon>
        <taxon>Hartmannibacter</taxon>
    </lineage>
</organism>
<dbReference type="InterPro" id="IPR000182">
    <property type="entry name" value="GNAT_dom"/>
</dbReference>
<dbReference type="EMBL" id="LT960614">
    <property type="protein sequence ID" value="SON56285.1"/>
    <property type="molecule type" value="Genomic_DNA"/>
</dbReference>
<evidence type="ECO:0000256" key="2">
    <source>
        <dbReference type="ARBA" id="ARBA00023315"/>
    </source>
</evidence>
<evidence type="ECO:0000313" key="4">
    <source>
        <dbReference type="EMBL" id="SON56285.1"/>
    </source>
</evidence>
<dbReference type="RefSeq" id="WP_099556685.1">
    <property type="nucleotide sequence ID" value="NZ_LT960614.1"/>
</dbReference>
<keyword evidence="1 4" id="KW-0808">Transferase</keyword>
<reference evidence="5" key="1">
    <citation type="submission" date="2017-09" db="EMBL/GenBank/DDBJ databases">
        <title>Genome sequence of Nannocystis excedens DSM 71.</title>
        <authorList>
            <person name="Blom J."/>
        </authorList>
    </citation>
    <scope>NUCLEOTIDE SEQUENCE [LARGE SCALE GENOMIC DNA]</scope>
    <source>
        <strain evidence="5">type strain: E19</strain>
    </source>
</reference>
<protein>
    <submittedName>
        <fullName evidence="4">Putative acetyltransferase</fullName>
    </submittedName>
</protein>
<dbReference type="GO" id="GO:0016747">
    <property type="term" value="F:acyltransferase activity, transferring groups other than amino-acyl groups"/>
    <property type="evidence" value="ECO:0007669"/>
    <property type="project" value="InterPro"/>
</dbReference>